<comment type="caution">
    <text evidence="1">The sequence shown here is derived from an EMBL/GenBank/DDBJ whole genome shotgun (WGS) entry which is preliminary data.</text>
</comment>
<dbReference type="EMBL" id="JARQWQ010000159">
    <property type="protein sequence ID" value="KAK2548012.1"/>
    <property type="molecule type" value="Genomic_DNA"/>
</dbReference>
<accession>A0AAD9USF8</accession>
<keyword evidence="2" id="KW-1185">Reference proteome</keyword>
<organism evidence="1 2">
    <name type="scientific">Acropora cervicornis</name>
    <name type="common">Staghorn coral</name>
    <dbReference type="NCBI Taxonomy" id="6130"/>
    <lineage>
        <taxon>Eukaryota</taxon>
        <taxon>Metazoa</taxon>
        <taxon>Cnidaria</taxon>
        <taxon>Anthozoa</taxon>
        <taxon>Hexacorallia</taxon>
        <taxon>Scleractinia</taxon>
        <taxon>Astrocoeniina</taxon>
        <taxon>Acroporidae</taxon>
        <taxon>Acropora</taxon>
    </lineage>
</organism>
<dbReference type="AlphaFoldDB" id="A0AAD9USF8"/>
<proteinExistence type="predicted"/>
<protein>
    <submittedName>
        <fullName evidence="1">Uncharacterized protein</fullName>
    </submittedName>
</protein>
<gene>
    <name evidence="1" type="ORF">P5673_031898</name>
</gene>
<evidence type="ECO:0000313" key="2">
    <source>
        <dbReference type="Proteomes" id="UP001249851"/>
    </source>
</evidence>
<reference evidence="1" key="1">
    <citation type="journal article" date="2023" name="G3 (Bethesda)">
        <title>Whole genome assembly and annotation of the endangered Caribbean coral Acropora cervicornis.</title>
        <authorList>
            <person name="Selwyn J.D."/>
            <person name="Vollmer S.V."/>
        </authorList>
    </citation>
    <scope>NUCLEOTIDE SEQUENCE</scope>
    <source>
        <strain evidence="1">K2</strain>
    </source>
</reference>
<evidence type="ECO:0000313" key="1">
    <source>
        <dbReference type="EMBL" id="KAK2548012.1"/>
    </source>
</evidence>
<name>A0AAD9USF8_ACRCE</name>
<reference evidence="1" key="2">
    <citation type="journal article" date="2023" name="Science">
        <title>Genomic signatures of disease resistance in endangered staghorn corals.</title>
        <authorList>
            <person name="Vollmer S.V."/>
            <person name="Selwyn J.D."/>
            <person name="Despard B.A."/>
            <person name="Roesel C.L."/>
        </authorList>
    </citation>
    <scope>NUCLEOTIDE SEQUENCE</scope>
    <source>
        <strain evidence="1">K2</strain>
    </source>
</reference>
<sequence>MAEYATKEEMRECKRPVSRTYVKREDDKFKAGARVDGDLNRSLIAARAQAGMKVTDWGATIGAGAECHFFQVKFTNQIEVSSRILGADAVAYVGVDLEGFVKEGSVMGAEARARATLGEFKAGPLHAHFGLGVSAAAKVEDGALELRLFGCGLTVGKKIGLSVFDNNVSVALAGKEGLWQLVGKKELSQTTTQD</sequence>
<dbReference type="Proteomes" id="UP001249851">
    <property type="component" value="Unassembled WGS sequence"/>
</dbReference>